<protein>
    <submittedName>
        <fullName evidence="1">Uncharacterized protein</fullName>
    </submittedName>
</protein>
<reference evidence="1" key="1">
    <citation type="submission" date="2022-02" db="EMBL/GenBank/DDBJ databases">
        <title>Plant Genome Project.</title>
        <authorList>
            <person name="Zhang R.-G."/>
        </authorList>
    </citation>
    <scope>NUCLEOTIDE SEQUENCE</scope>
    <source>
        <strain evidence="1">AT1</strain>
    </source>
</reference>
<name>A0ACC0NJ55_RHOML</name>
<evidence type="ECO:0000313" key="1">
    <source>
        <dbReference type="EMBL" id="KAI8552627.1"/>
    </source>
</evidence>
<dbReference type="EMBL" id="CM046393">
    <property type="protein sequence ID" value="KAI8552627.1"/>
    <property type="molecule type" value="Genomic_DNA"/>
</dbReference>
<gene>
    <name evidence="1" type="ORF">RHMOL_Rhmol06G0281400</name>
</gene>
<accession>A0ACC0NJ55</accession>
<organism evidence="1 2">
    <name type="scientific">Rhododendron molle</name>
    <name type="common">Chinese azalea</name>
    <name type="synonym">Azalea mollis</name>
    <dbReference type="NCBI Taxonomy" id="49168"/>
    <lineage>
        <taxon>Eukaryota</taxon>
        <taxon>Viridiplantae</taxon>
        <taxon>Streptophyta</taxon>
        <taxon>Embryophyta</taxon>
        <taxon>Tracheophyta</taxon>
        <taxon>Spermatophyta</taxon>
        <taxon>Magnoliopsida</taxon>
        <taxon>eudicotyledons</taxon>
        <taxon>Gunneridae</taxon>
        <taxon>Pentapetalae</taxon>
        <taxon>asterids</taxon>
        <taxon>Ericales</taxon>
        <taxon>Ericaceae</taxon>
        <taxon>Ericoideae</taxon>
        <taxon>Rhodoreae</taxon>
        <taxon>Rhododendron</taxon>
    </lineage>
</organism>
<dbReference type="Proteomes" id="UP001062846">
    <property type="component" value="Chromosome 6"/>
</dbReference>
<comment type="caution">
    <text evidence="1">The sequence shown here is derived from an EMBL/GenBank/DDBJ whole genome shotgun (WGS) entry which is preliminary data.</text>
</comment>
<proteinExistence type="predicted"/>
<keyword evidence="2" id="KW-1185">Reference proteome</keyword>
<sequence length="361" mass="40005">MEQSKTDGTTKQAPNETEHKTKIGFCPNPTENRVNELFNSKKRQPQKPIDDDDLVPNRPLKKLRTPESQNPTPFSTQLPIPSSRLVFPFRIDETMLNTNRSTRPTDFPLFPRPPSFRNQQMISFATNPPRGLGYDHYHSQQQQLLACQNNGPNPNPDSSKAPAAATKVYRGVRQRHGGKWVAEIRLPRNRTRLWLGTFGTAEEAALAYDQQAFKLRGEDAHLNFPHLFFGSESSLDSQMGTAESSSTGGINNDLDKADTNSLGAYESGLSAIENFGTGECSESVWGNMGSANNCLGGNQEGLWDEAKTIPPPPSWTPIVASPPLKVDSPSPSLKRYPLAFFDLTVRKLESSQLLQRDANVP</sequence>
<evidence type="ECO:0000313" key="2">
    <source>
        <dbReference type="Proteomes" id="UP001062846"/>
    </source>
</evidence>